<name>A0AC35ES27_9BILA</name>
<reference evidence="2" key="1">
    <citation type="submission" date="2022-11" db="UniProtKB">
        <authorList>
            <consortium name="WormBaseParasite"/>
        </authorList>
    </citation>
    <scope>IDENTIFICATION</scope>
</reference>
<evidence type="ECO:0000313" key="1">
    <source>
        <dbReference type="Proteomes" id="UP000887580"/>
    </source>
</evidence>
<dbReference type="Proteomes" id="UP000887580">
    <property type="component" value="Unplaced"/>
</dbReference>
<protein>
    <submittedName>
        <fullName evidence="2">Serpentine Receptor, class T</fullName>
    </submittedName>
</protein>
<dbReference type="WBParaSite" id="PS1159_v2.g1030.t1">
    <property type="protein sequence ID" value="PS1159_v2.g1030.t1"/>
    <property type="gene ID" value="PS1159_v2.g1030"/>
</dbReference>
<proteinExistence type="predicted"/>
<evidence type="ECO:0000313" key="2">
    <source>
        <dbReference type="WBParaSite" id="PS1159_v2.g1030.t1"/>
    </source>
</evidence>
<accession>A0AC35ES27</accession>
<organism evidence="1 2">
    <name type="scientific">Panagrolaimus sp. PS1159</name>
    <dbReference type="NCBI Taxonomy" id="55785"/>
    <lineage>
        <taxon>Eukaryota</taxon>
        <taxon>Metazoa</taxon>
        <taxon>Ecdysozoa</taxon>
        <taxon>Nematoda</taxon>
        <taxon>Chromadorea</taxon>
        <taxon>Rhabditida</taxon>
        <taxon>Tylenchina</taxon>
        <taxon>Panagrolaimomorpha</taxon>
        <taxon>Panagrolaimoidea</taxon>
        <taxon>Panagrolaimidae</taxon>
        <taxon>Panagrolaimus</taxon>
    </lineage>
</organism>
<sequence length="338" mass="38474">MEKLVFDRRYFEHLYNCSHFTQAEWKSFGKVNIPIGVSYITIGIIYEILYIPLMIVMLKKEFIQNSCYKIMFLLGIIDIIAVFCNSLMSGYFSLVGAVYCTHPTLVYMVGVFSPSSWCGACATVLLLAFNRFLDLVSPYYSELLFNGKRTFIWLILPGLYWFYFWFIDLPCIYSSIASACFFDPFFGVSFPRNEWEYANWGLTFNNVAIILALSGMYIAIISALIAKTRMSTAATAIQRNTILQAFLICTLCFIASAIYVCMQYLPTPPFVIILGQIFWQASHGGAVFIYLIFNKALRKGLIKLIVPEKIEKRLAKVTFFSNVTVLSRNTASAQLSAI</sequence>